<accession>B0PGQ4</accession>
<reference evidence="1" key="1">
    <citation type="submission" date="2007-11" db="EMBL/GenBank/DDBJ databases">
        <authorList>
            <person name="Fulton L."/>
            <person name="Clifton S."/>
            <person name="Fulton B."/>
            <person name="Xu J."/>
            <person name="Minx P."/>
            <person name="Pepin K.H."/>
            <person name="Johnson M."/>
            <person name="Thiruvilangam P."/>
            <person name="Bhonagiri V."/>
            <person name="Nash W.E."/>
            <person name="Mardis E.R."/>
            <person name="Wilson R.K."/>
        </authorList>
    </citation>
    <scope>NUCLEOTIDE SEQUENCE [LARGE SCALE GENOMIC DNA]</scope>
    <source>
        <strain evidence="1">DSM 17241</strain>
    </source>
</reference>
<sequence length="44" mass="4872">MSDSLLILPSRATVEKKALLLGNKFPLFIISINILQQKFNTSAP</sequence>
<evidence type="ECO:0000313" key="2">
    <source>
        <dbReference type="Proteomes" id="UP000003803"/>
    </source>
</evidence>
<name>B0PGQ4_9FIRM</name>
<dbReference type="AlphaFoldDB" id="B0PGQ4"/>
<dbReference type="Proteomes" id="UP000003803">
    <property type="component" value="Unassembled WGS sequence"/>
</dbReference>
<organism evidence="1 2">
    <name type="scientific">Anaerotruncus colihominis DSM 17241</name>
    <dbReference type="NCBI Taxonomy" id="445972"/>
    <lineage>
        <taxon>Bacteria</taxon>
        <taxon>Bacillati</taxon>
        <taxon>Bacillota</taxon>
        <taxon>Clostridia</taxon>
        <taxon>Eubacteriales</taxon>
        <taxon>Oscillospiraceae</taxon>
        <taxon>Anaerotruncus</taxon>
    </lineage>
</organism>
<protein>
    <submittedName>
        <fullName evidence="1">Uncharacterized protein</fullName>
    </submittedName>
</protein>
<comment type="caution">
    <text evidence="1">The sequence shown here is derived from an EMBL/GenBank/DDBJ whole genome shotgun (WGS) entry which is preliminary data.</text>
</comment>
<reference evidence="1" key="2">
    <citation type="submission" date="2013-09" db="EMBL/GenBank/DDBJ databases">
        <title>Draft genome sequence of Anaerotruncus colihominis(DSM 17241).</title>
        <authorList>
            <person name="Sudarsanam P."/>
            <person name="Ley R."/>
            <person name="Guruge J."/>
            <person name="Turnbaugh P.J."/>
            <person name="Mahowald M."/>
            <person name="Liep D."/>
            <person name="Gordon J."/>
        </authorList>
    </citation>
    <scope>NUCLEOTIDE SEQUENCE</scope>
    <source>
        <strain evidence="1">DSM 17241</strain>
    </source>
</reference>
<evidence type="ECO:0000313" key="1">
    <source>
        <dbReference type="EMBL" id="EDS09152.1"/>
    </source>
</evidence>
<dbReference type="HOGENOM" id="CLU_3211631_0_0_9"/>
<proteinExistence type="predicted"/>
<keyword evidence="2" id="KW-1185">Reference proteome</keyword>
<gene>
    <name evidence="1" type="ORF">ANACOL_03922</name>
</gene>
<dbReference type="EMBL" id="ABGD02000030">
    <property type="protein sequence ID" value="EDS09152.1"/>
    <property type="molecule type" value="Genomic_DNA"/>
</dbReference>